<keyword evidence="2" id="KW-1185">Reference proteome</keyword>
<evidence type="ECO:0000313" key="2">
    <source>
        <dbReference type="Proteomes" id="UP000242287"/>
    </source>
</evidence>
<gene>
    <name evidence="1" type="ORF">AMATHDRAFT_9563</name>
</gene>
<reference evidence="1 2" key="1">
    <citation type="submission" date="2014-02" db="EMBL/GenBank/DDBJ databases">
        <title>Transposable element dynamics among asymbiotic and ectomycorrhizal Amanita fungi.</title>
        <authorList>
            <consortium name="DOE Joint Genome Institute"/>
            <person name="Hess J."/>
            <person name="Skrede I."/>
            <person name="Wolfe B."/>
            <person name="LaButti K."/>
            <person name="Ohm R.A."/>
            <person name="Grigoriev I.V."/>
            <person name="Pringle A."/>
        </authorList>
    </citation>
    <scope>NUCLEOTIDE SEQUENCE [LARGE SCALE GENOMIC DNA]</scope>
    <source>
        <strain evidence="1 2">SKay4041</strain>
    </source>
</reference>
<proteinExistence type="predicted"/>
<name>A0A2A9N6I5_9AGAR</name>
<organism evidence="1 2">
    <name type="scientific">Amanita thiersii Skay4041</name>
    <dbReference type="NCBI Taxonomy" id="703135"/>
    <lineage>
        <taxon>Eukaryota</taxon>
        <taxon>Fungi</taxon>
        <taxon>Dikarya</taxon>
        <taxon>Basidiomycota</taxon>
        <taxon>Agaricomycotina</taxon>
        <taxon>Agaricomycetes</taxon>
        <taxon>Agaricomycetidae</taxon>
        <taxon>Agaricales</taxon>
        <taxon>Pluteineae</taxon>
        <taxon>Amanitaceae</taxon>
        <taxon>Amanita</taxon>
    </lineage>
</organism>
<accession>A0A2A9N6I5</accession>
<dbReference type="Proteomes" id="UP000242287">
    <property type="component" value="Unassembled WGS sequence"/>
</dbReference>
<dbReference type="AlphaFoldDB" id="A0A2A9N6I5"/>
<sequence length="426" mass="48555">MDLNMEIADYTVASHGSTIPLLVYREIQEDWDFLGNTDNHLLTNTMKTIQDDLDKSFTNRQHKNIMAITTPFSHFTLKDKEDILDAVANESPLPEKWAFLDEKGHKCTTYAWLTGNDSPKTSIAPTTSFSPVTGQKCPLETKQEPEDIGYMDKLNAIKYCLPLPQSTVNANLDFWTTTINKCLNICRPLHPEINPIVLCSSFFHTAEKLMAREYFVNKVRKLARSQDPIILQDFADEHLRVLQQEINFQNTDQTMETNNNQDTVMQDSIHEPSKIDLIQKTTLIWKNTVKTLWNKNILTCKQETLDQAARLLPLGDTTHKYASLTEAQIYNMEIDHQESIITLITELNENAAKAIDDIHKKSVPSVSVPIKNQAKVKLIKKQGWEAVKKAVLQKLSSFFPPNISPECYSKIVTDITEDLKSQDDNS</sequence>
<dbReference type="EMBL" id="KZ302449">
    <property type="protein sequence ID" value="PFH45289.1"/>
    <property type="molecule type" value="Genomic_DNA"/>
</dbReference>
<protein>
    <submittedName>
        <fullName evidence="1">Uncharacterized protein</fullName>
    </submittedName>
</protein>
<evidence type="ECO:0000313" key="1">
    <source>
        <dbReference type="EMBL" id="PFH45289.1"/>
    </source>
</evidence>